<dbReference type="RefSeq" id="WP_231060671.1">
    <property type="nucleotide sequence ID" value="NZ_JAJNOC010000012.1"/>
</dbReference>
<evidence type="ECO:0000313" key="3">
    <source>
        <dbReference type="Proteomes" id="UP001179361"/>
    </source>
</evidence>
<reference evidence="2" key="1">
    <citation type="submission" date="2021-11" db="EMBL/GenBank/DDBJ databases">
        <title>The complete genome of Massilia sp sp. G4R7.</title>
        <authorList>
            <person name="Liu L."/>
            <person name="Yue J."/>
            <person name="Yuan J."/>
            <person name="Yang F."/>
            <person name="Li L."/>
        </authorList>
    </citation>
    <scope>NUCLEOTIDE SEQUENCE</scope>
    <source>
        <strain evidence="2">G4R7</strain>
    </source>
</reference>
<keyword evidence="3" id="KW-1185">Reference proteome</keyword>
<dbReference type="EC" id="2.3.1.-" evidence="2"/>
<proteinExistence type="predicted"/>
<dbReference type="InterPro" id="IPR016181">
    <property type="entry name" value="Acyl_CoA_acyltransferase"/>
</dbReference>
<gene>
    <name evidence="2" type="ORF">LQ564_24155</name>
</gene>
<organism evidence="2 3">
    <name type="scientific">Massilia phyllostachyos</name>
    <dbReference type="NCBI Taxonomy" id="2898585"/>
    <lineage>
        <taxon>Bacteria</taxon>
        <taxon>Pseudomonadati</taxon>
        <taxon>Pseudomonadota</taxon>
        <taxon>Betaproteobacteria</taxon>
        <taxon>Burkholderiales</taxon>
        <taxon>Oxalobacteraceae</taxon>
        <taxon>Telluria group</taxon>
        <taxon>Massilia</taxon>
    </lineage>
</organism>
<comment type="caution">
    <text evidence="2">The sequence shown here is derived from an EMBL/GenBank/DDBJ whole genome shotgun (WGS) entry which is preliminary data.</text>
</comment>
<feature type="domain" description="BioF2-like acetyltransferase" evidence="1">
    <location>
        <begin position="161"/>
        <end position="306"/>
    </location>
</feature>
<dbReference type="Pfam" id="PF13480">
    <property type="entry name" value="Acetyltransf_6"/>
    <property type="match status" value="1"/>
</dbReference>
<dbReference type="InterPro" id="IPR038740">
    <property type="entry name" value="BioF2-like_GNAT_dom"/>
</dbReference>
<dbReference type="Proteomes" id="UP001179361">
    <property type="component" value="Unassembled WGS sequence"/>
</dbReference>
<protein>
    <submittedName>
        <fullName evidence="2">GNAT family N-acetyltransferase</fullName>
        <ecNumber evidence="2">2.3.1.-</ecNumber>
    </submittedName>
</protein>
<dbReference type="GO" id="GO:0016746">
    <property type="term" value="F:acyltransferase activity"/>
    <property type="evidence" value="ECO:0007669"/>
    <property type="project" value="UniProtKB-KW"/>
</dbReference>
<dbReference type="EMBL" id="JAJNOC010000012">
    <property type="protein sequence ID" value="MCD2519401.1"/>
    <property type="molecule type" value="Genomic_DNA"/>
</dbReference>
<evidence type="ECO:0000313" key="2">
    <source>
        <dbReference type="EMBL" id="MCD2519401.1"/>
    </source>
</evidence>
<accession>A0ABS8QCB0</accession>
<dbReference type="SUPFAM" id="SSF55729">
    <property type="entry name" value="Acyl-CoA N-acyltransferases (Nat)"/>
    <property type="match status" value="1"/>
</dbReference>
<name>A0ABS8QCB0_9BURK</name>
<sequence>MNWHTVPAAHFSEHAAHAESWRRLHAGCGAPVLLSYEFVAPLVERMGAGGELLAWCERAGEVVAMALVAPAGRASWSTFQPPQAPLGLWLQRPDLQLAPLLAGLLRALPGFPLVFALTQMDPALAPRPDHGASLDTLDYIDTARVTLAGPFDAYWQARGKNLRANLKKQRARLARDGIAPRLEISRAPQDMARAVEDYGRLEQAGWKAGEGTAVHPSNAQGRYYRAMLELLAARGCASVFRYYFGDRLVAMDLCVEDADSIVVLKTSYDEGAADGLSPALLMREEASRFLFDGARLARIEFYGRVMDWHLRWTDEVRTMYHVNYYRWPGLRRLRALLASRPLSASAPVPSSAKTS</sequence>
<evidence type="ECO:0000259" key="1">
    <source>
        <dbReference type="Pfam" id="PF13480"/>
    </source>
</evidence>
<keyword evidence="2" id="KW-0012">Acyltransferase</keyword>
<keyword evidence="2" id="KW-0808">Transferase</keyword>